<accession>A0AA47PB42</accession>
<evidence type="ECO:0000313" key="2">
    <source>
        <dbReference type="EMBL" id="KAK0152932.1"/>
    </source>
</evidence>
<dbReference type="AlphaFoldDB" id="A0AA47PB42"/>
<evidence type="ECO:0000256" key="1">
    <source>
        <dbReference type="SAM" id="MobiDB-lite"/>
    </source>
</evidence>
<dbReference type="InterPro" id="IPR011029">
    <property type="entry name" value="DEATH-like_dom_sf"/>
</dbReference>
<comment type="caution">
    <text evidence="2">The sequence shown here is derived from an EMBL/GenBank/DDBJ whole genome shotgun (WGS) entry which is preliminary data.</text>
</comment>
<protein>
    <recommendedName>
        <fullName evidence="4">Death domain-containing protein</fullName>
    </recommendedName>
</protein>
<dbReference type="Gene3D" id="1.10.533.10">
    <property type="entry name" value="Death Domain, Fas"/>
    <property type="match status" value="1"/>
</dbReference>
<organism evidence="2 3">
    <name type="scientific">Merluccius polli</name>
    <name type="common">Benguela hake</name>
    <name type="synonym">Merluccius cadenati</name>
    <dbReference type="NCBI Taxonomy" id="89951"/>
    <lineage>
        <taxon>Eukaryota</taxon>
        <taxon>Metazoa</taxon>
        <taxon>Chordata</taxon>
        <taxon>Craniata</taxon>
        <taxon>Vertebrata</taxon>
        <taxon>Euteleostomi</taxon>
        <taxon>Actinopterygii</taxon>
        <taxon>Neopterygii</taxon>
        <taxon>Teleostei</taxon>
        <taxon>Neoteleostei</taxon>
        <taxon>Acanthomorphata</taxon>
        <taxon>Zeiogadaria</taxon>
        <taxon>Gadariae</taxon>
        <taxon>Gadiformes</taxon>
        <taxon>Gadoidei</taxon>
        <taxon>Merlucciidae</taxon>
        <taxon>Merluccius</taxon>
    </lineage>
</organism>
<name>A0AA47PB42_MERPO</name>
<feature type="region of interest" description="Disordered" evidence="1">
    <location>
        <begin position="98"/>
        <end position="123"/>
    </location>
</feature>
<sequence>MDIKPHVKEIAEELGWEIMKDVAVESGFTRDDIDIHIEKHSDRTERSVQLLYRWVEEMEEKGNKATRELVEKLTDLGYIYHRAKVMKSSAVLLDLARQKAARPEKTSPKQATFTTQAPSVREK</sequence>
<proteinExistence type="predicted"/>
<dbReference type="SUPFAM" id="SSF47986">
    <property type="entry name" value="DEATH domain"/>
    <property type="match status" value="1"/>
</dbReference>
<reference evidence="2" key="1">
    <citation type="journal article" date="2023" name="Front. Mar. Sci.">
        <title>A new Merluccius polli reference genome to investigate the effects of global change in West African waters.</title>
        <authorList>
            <person name="Mateo J.L."/>
            <person name="Blanco-Fernandez C."/>
            <person name="Garcia-Vazquez E."/>
            <person name="Machado-Schiaffino G."/>
        </authorList>
    </citation>
    <scope>NUCLEOTIDE SEQUENCE</scope>
    <source>
        <strain evidence="2">C29</strain>
        <tissue evidence="2">Fin</tissue>
    </source>
</reference>
<gene>
    <name evidence="2" type="ORF">N1851_005396</name>
</gene>
<dbReference type="EMBL" id="JAOPHQ010000878">
    <property type="protein sequence ID" value="KAK0152932.1"/>
    <property type="molecule type" value="Genomic_DNA"/>
</dbReference>
<dbReference type="Proteomes" id="UP001174136">
    <property type="component" value="Unassembled WGS sequence"/>
</dbReference>
<evidence type="ECO:0000313" key="3">
    <source>
        <dbReference type="Proteomes" id="UP001174136"/>
    </source>
</evidence>
<keyword evidence="3" id="KW-1185">Reference proteome</keyword>
<feature type="compositionally biased region" description="Polar residues" evidence="1">
    <location>
        <begin position="108"/>
        <end position="123"/>
    </location>
</feature>
<evidence type="ECO:0008006" key="4">
    <source>
        <dbReference type="Google" id="ProtNLM"/>
    </source>
</evidence>